<dbReference type="CDD" id="cd18004">
    <property type="entry name" value="DEXHc_RAD54"/>
    <property type="match status" value="1"/>
</dbReference>
<dbReference type="InterPro" id="IPR000330">
    <property type="entry name" value="SNF2_N"/>
</dbReference>
<evidence type="ECO:0000256" key="21">
    <source>
        <dbReference type="ARBA" id="ARBA00077864"/>
    </source>
</evidence>
<evidence type="ECO:0000256" key="2">
    <source>
        <dbReference type="ARBA" id="ARBA00007025"/>
    </source>
</evidence>
<feature type="domain" description="Helicase C-terminal" evidence="25">
    <location>
        <begin position="676"/>
        <end position="835"/>
    </location>
</feature>
<dbReference type="InterPro" id="IPR049730">
    <property type="entry name" value="SNF2/RAD54-like_C"/>
</dbReference>
<dbReference type="EC" id="3.6.4.12" evidence="3"/>
<keyword evidence="5" id="KW-0547">Nucleotide-binding</keyword>
<dbReference type="GO" id="GO:0007131">
    <property type="term" value="P:reciprocal meiotic recombination"/>
    <property type="evidence" value="ECO:0007669"/>
    <property type="project" value="TreeGrafter"/>
</dbReference>
<keyword evidence="27" id="KW-1185">Reference proteome</keyword>
<dbReference type="Proteomes" id="UP000196158">
    <property type="component" value="Unassembled WGS sequence"/>
</dbReference>
<evidence type="ECO:0000256" key="15">
    <source>
        <dbReference type="ARBA" id="ARBA00023254"/>
    </source>
</evidence>
<keyword evidence="7" id="KW-0378">Hydrolase</keyword>
<dbReference type="Pfam" id="PF00176">
    <property type="entry name" value="SNF2-rel_dom"/>
    <property type="match status" value="1"/>
</dbReference>
<feature type="compositionally biased region" description="Low complexity" evidence="23">
    <location>
        <begin position="64"/>
        <end position="80"/>
    </location>
</feature>
<evidence type="ECO:0000256" key="18">
    <source>
        <dbReference type="ARBA" id="ARBA00065350"/>
    </source>
</evidence>
<keyword evidence="11" id="KW-0238">DNA-binding</keyword>
<dbReference type="SMART" id="SM00487">
    <property type="entry name" value="DEXDc"/>
    <property type="match status" value="1"/>
</dbReference>
<dbReference type="PROSITE" id="PS51194">
    <property type="entry name" value="HELICASE_CTER"/>
    <property type="match status" value="1"/>
</dbReference>
<comment type="similarity">
    <text evidence="2">Belongs to the SNF2/RAD54 helicase family.</text>
</comment>
<comment type="subunit">
    <text evidence="18">Interacts with RAD51 and DMC1.</text>
</comment>
<dbReference type="SUPFAM" id="SSF52540">
    <property type="entry name" value="P-loop containing nucleoside triphosphate hydrolases"/>
    <property type="match status" value="2"/>
</dbReference>
<dbReference type="SMART" id="SM00490">
    <property type="entry name" value="HELICc"/>
    <property type="match status" value="1"/>
</dbReference>
<keyword evidence="15" id="KW-0469">Meiosis</keyword>
<evidence type="ECO:0000313" key="27">
    <source>
        <dbReference type="Proteomes" id="UP000196158"/>
    </source>
</evidence>
<feature type="domain" description="Helicase ATP-binding" evidence="24">
    <location>
        <begin position="334"/>
        <end position="531"/>
    </location>
</feature>
<keyword evidence="4" id="KW-1017">Isopeptide bond</keyword>
<reference evidence="26 27" key="1">
    <citation type="submission" date="2017-04" db="EMBL/GenBank/DDBJ databases">
        <authorList>
            <person name="Afonso C.L."/>
            <person name="Miller P.J."/>
            <person name="Scott M.A."/>
            <person name="Spackman E."/>
            <person name="Goraichik I."/>
            <person name="Dimitrov K.M."/>
            <person name="Suarez D.L."/>
            <person name="Swayne D.E."/>
        </authorList>
    </citation>
    <scope>NUCLEOTIDE SEQUENCE [LARGE SCALE GENOMIC DNA]</scope>
</reference>
<dbReference type="GO" id="GO:0003677">
    <property type="term" value="F:DNA binding"/>
    <property type="evidence" value="ECO:0007669"/>
    <property type="project" value="UniProtKB-KW"/>
</dbReference>
<dbReference type="Gene3D" id="3.40.50.10810">
    <property type="entry name" value="Tandem AAA-ATPase domain"/>
    <property type="match status" value="1"/>
</dbReference>
<keyword evidence="14" id="KW-0539">Nucleus</keyword>
<dbReference type="GO" id="GO:0015616">
    <property type="term" value="F:DNA translocase activity"/>
    <property type="evidence" value="ECO:0007669"/>
    <property type="project" value="TreeGrafter"/>
</dbReference>
<evidence type="ECO:0000256" key="5">
    <source>
        <dbReference type="ARBA" id="ARBA00022741"/>
    </source>
</evidence>
<dbReference type="Gene3D" id="1.20.120.850">
    <property type="entry name" value="SWI2/SNF2 ATPases, N-terminal domain"/>
    <property type="match status" value="1"/>
</dbReference>
<dbReference type="InterPro" id="IPR014001">
    <property type="entry name" value="Helicase_ATP-bd"/>
</dbReference>
<dbReference type="GO" id="GO:0000724">
    <property type="term" value="P:double-strand break repair via homologous recombination"/>
    <property type="evidence" value="ECO:0007669"/>
    <property type="project" value="TreeGrafter"/>
</dbReference>
<feature type="compositionally biased region" description="Basic and acidic residues" evidence="23">
    <location>
        <begin position="1"/>
        <end position="10"/>
    </location>
</feature>
<keyword evidence="8" id="KW-0347">Helicase</keyword>
<evidence type="ECO:0000256" key="8">
    <source>
        <dbReference type="ARBA" id="ARBA00022806"/>
    </source>
</evidence>
<organism evidence="26 27">
    <name type="scientific">Maudiozyma saulgeensis</name>
    <dbReference type="NCBI Taxonomy" id="1789683"/>
    <lineage>
        <taxon>Eukaryota</taxon>
        <taxon>Fungi</taxon>
        <taxon>Dikarya</taxon>
        <taxon>Ascomycota</taxon>
        <taxon>Saccharomycotina</taxon>
        <taxon>Saccharomycetes</taxon>
        <taxon>Saccharomycetales</taxon>
        <taxon>Saccharomycetaceae</taxon>
        <taxon>Maudiozyma</taxon>
    </lineage>
</organism>
<evidence type="ECO:0000256" key="6">
    <source>
        <dbReference type="ARBA" id="ARBA00022763"/>
    </source>
</evidence>
<sequence>MNIPKYENKPFRPPRRVVPGERPNSGKSAGLAPTIGQKRNHSNGSNINGNNVPEQITKKVRTQSASTSRIISRPSSSPRSETFYTIVHRKPSQKKHKIWTGDGYAIARLKEGSKVEVGKLLFYDDSGKFLGSPNLAYMKSDVSVMDAIFKTSGLEIQLDHKIVGKEEMNNVMKVLSIDGKSERPLSSSRASTSRECTKSSDETISSISKTVKSGVPLTELVKTMKFSRFKSVTSKSQVLTPRRVSGMPGTAIPGNKKTYLPFFDKTKIENPIIMNSSNDADVEVIVDPLLSKFLRPHQRVGVKFMYDCIMSLDQSSCPELSDEEKDLTSTNVLLEKDSDINGCILADEMGLGKTLMTITLIWTLLKQTPYCHGKDINISQSGVPLEGYFKKILIVCPVTLITNWRNEFRKWLGLNKIGVLTLQNANTVEMDRSAVHNFLRVHRTYQVLIVGYEKLLSVGDVLIQDNSDQNKALGSIDLLVCDEGHRLKNQTSKILNILKEIDVKNKILLSGTPIQNDLTEFHTIIDFINPGIFGSYNYFKKHYITHITRARDTVNKYNDDVVALGEEKSSELIAITKKFILRRTNDILNKYLPPRTDLILFCKPNASQLSAFKNSMDGSQLDFNNLTYNSSLGLITTFKKICNSPSLIRPSNSEPNPGYFSGISKSYEVTSGKLTVLMKLLENIRHNSEDEKVVIVSNYTQTLDIIQDMMNSMRLISCRLDGSTPPKQRGSIVSSFNNNPKIFSFLLSAKSGGVGLNLIGGSRLILFDNDWNPSIDIQAMSRIHRDGQKKHCYIYRLVTTGCIDEKILQRQLMKSSLSSKFLDDSNINTETKSSGKQSKSNSDDLFDKEDLKDLFTVVSDTTSNTHDLICPCNGDNTIINLENVIEKENLMDIEERENRKVLGSWSSALALKDVLKNKQENEQALKTEMMKKCLIGYRHINPLKYTDLHDKVATKTVKDLAEIVTFAFVKMGEETVV</sequence>
<dbReference type="GO" id="GO:0005524">
    <property type="term" value="F:ATP binding"/>
    <property type="evidence" value="ECO:0007669"/>
    <property type="project" value="InterPro"/>
</dbReference>
<evidence type="ECO:0000256" key="11">
    <source>
        <dbReference type="ARBA" id="ARBA00023125"/>
    </source>
</evidence>
<evidence type="ECO:0000256" key="7">
    <source>
        <dbReference type="ARBA" id="ARBA00022801"/>
    </source>
</evidence>
<protein>
    <recommendedName>
        <fullName evidence="19">DNA repair and recombination protein RDH54</fullName>
        <ecNumber evidence="3">3.6.4.12</ecNumber>
    </recommendedName>
    <alternativeName>
        <fullName evidence="22">RAD homolog 54</fullName>
    </alternativeName>
    <alternativeName>
        <fullName evidence="21">Recombination factor TID1</fullName>
    </alternativeName>
    <alternativeName>
        <fullName evidence="20">Two hybrid interaction with DMC1 protein 1</fullName>
    </alternativeName>
</protein>
<evidence type="ECO:0000256" key="16">
    <source>
        <dbReference type="ARBA" id="ARBA00047995"/>
    </source>
</evidence>
<feature type="region of interest" description="Disordered" evidence="23">
    <location>
        <begin position="1"/>
        <end position="80"/>
    </location>
</feature>
<evidence type="ECO:0000256" key="23">
    <source>
        <dbReference type="SAM" id="MobiDB-lite"/>
    </source>
</evidence>
<keyword evidence="6" id="KW-0227">DNA damage</keyword>
<comment type="catalytic activity">
    <reaction evidence="16">
        <text>ATP + H2O = ADP + phosphate + H(+)</text>
        <dbReference type="Rhea" id="RHEA:13065"/>
        <dbReference type="ChEBI" id="CHEBI:15377"/>
        <dbReference type="ChEBI" id="CHEBI:15378"/>
        <dbReference type="ChEBI" id="CHEBI:30616"/>
        <dbReference type="ChEBI" id="CHEBI:43474"/>
        <dbReference type="ChEBI" id="CHEBI:456216"/>
        <dbReference type="EC" id="3.6.4.12"/>
    </reaction>
</comment>
<dbReference type="PANTHER" id="PTHR45629">
    <property type="entry name" value="SNF2/RAD54 FAMILY MEMBER"/>
    <property type="match status" value="1"/>
</dbReference>
<evidence type="ECO:0000256" key="17">
    <source>
        <dbReference type="ARBA" id="ARBA00060154"/>
    </source>
</evidence>
<comment type="function">
    <text evidence="17">Involved in the recombinational repair of double-strand breaks (DSB) in DNA during mitosis and meiosis. Has DNA dependent ATPase activity. Promotes D-loop (displacement loop) formation with RAD51 recombinase. Modifies the topology of double-stranded DNA during the D-loop reaction to facilitate the invasion of the homologous duplex molecule by the initiating single-stranded DNA substrate. Required for adaptation from G2/M checkpoint arrest induced by a double strand break, by participating in monitoring the extent of single-stranded DNA produced by resection of DNA ends. This role is distinct from its roles in recombination. Promotes colocalization of RAD51 and DMC1 during meiotic recombination. Involved in crossover interference.</text>
</comment>
<evidence type="ECO:0000256" key="1">
    <source>
        <dbReference type="ARBA" id="ARBA00004123"/>
    </source>
</evidence>
<dbReference type="InterPro" id="IPR038718">
    <property type="entry name" value="SNF2-like_sf"/>
</dbReference>
<dbReference type="GO" id="GO:0005634">
    <property type="term" value="C:nucleus"/>
    <property type="evidence" value="ECO:0007669"/>
    <property type="project" value="UniProtKB-SubCell"/>
</dbReference>
<keyword evidence="10" id="KW-0832">Ubl conjugation</keyword>
<feature type="compositionally biased region" description="Low complexity" evidence="23">
    <location>
        <begin position="42"/>
        <end position="51"/>
    </location>
</feature>
<dbReference type="OrthoDB" id="413460at2759"/>
<evidence type="ECO:0000256" key="14">
    <source>
        <dbReference type="ARBA" id="ARBA00023242"/>
    </source>
</evidence>
<dbReference type="GO" id="GO:0003678">
    <property type="term" value="F:DNA helicase activity"/>
    <property type="evidence" value="ECO:0007669"/>
    <property type="project" value="UniProtKB-EC"/>
</dbReference>
<keyword evidence="9" id="KW-0067">ATP-binding</keyword>
<evidence type="ECO:0000256" key="9">
    <source>
        <dbReference type="ARBA" id="ARBA00022840"/>
    </source>
</evidence>
<evidence type="ECO:0000259" key="24">
    <source>
        <dbReference type="PROSITE" id="PS51192"/>
    </source>
</evidence>
<accession>A0A1X7R8P6</accession>
<dbReference type="InterPro" id="IPR027417">
    <property type="entry name" value="P-loop_NTPase"/>
</dbReference>
<comment type="subcellular location">
    <subcellularLocation>
        <location evidence="1">Nucleus</location>
    </subcellularLocation>
</comment>
<dbReference type="Pfam" id="PF00271">
    <property type="entry name" value="Helicase_C"/>
    <property type="match status" value="1"/>
</dbReference>
<evidence type="ECO:0000256" key="4">
    <source>
        <dbReference type="ARBA" id="ARBA00022499"/>
    </source>
</evidence>
<evidence type="ECO:0000256" key="10">
    <source>
        <dbReference type="ARBA" id="ARBA00022843"/>
    </source>
</evidence>
<dbReference type="PROSITE" id="PS51192">
    <property type="entry name" value="HELICASE_ATP_BIND_1"/>
    <property type="match status" value="1"/>
</dbReference>
<dbReference type="Gene3D" id="3.40.50.300">
    <property type="entry name" value="P-loop containing nucleotide triphosphate hydrolases"/>
    <property type="match status" value="1"/>
</dbReference>
<evidence type="ECO:0000259" key="25">
    <source>
        <dbReference type="PROSITE" id="PS51194"/>
    </source>
</evidence>
<evidence type="ECO:0000313" key="26">
    <source>
        <dbReference type="EMBL" id="SMN21829.1"/>
    </source>
</evidence>
<proteinExistence type="inferred from homology"/>
<evidence type="ECO:0000256" key="13">
    <source>
        <dbReference type="ARBA" id="ARBA00023204"/>
    </source>
</evidence>
<dbReference type="GO" id="GO:0016787">
    <property type="term" value="F:hydrolase activity"/>
    <property type="evidence" value="ECO:0007669"/>
    <property type="project" value="UniProtKB-KW"/>
</dbReference>
<dbReference type="STRING" id="1789683.A0A1X7R8P6"/>
<gene>
    <name evidence="26" type="ORF">KASA_0J01518G</name>
</gene>
<name>A0A1X7R8P6_9SACH</name>
<dbReference type="InterPro" id="IPR050496">
    <property type="entry name" value="SNF2_RAD54_helicase_repair"/>
</dbReference>
<evidence type="ECO:0000256" key="22">
    <source>
        <dbReference type="ARBA" id="ARBA00082011"/>
    </source>
</evidence>
<keyword evidence="13" id="KW-0234">DNA repair</keyword>
<dbReference type="EMBL" id="FXLY01000009">
    <property type="protein sequence ID" value="SMN21829.1"/>
    <property type="molecule type" value="Genomic_DNA"/>
</dbReference>
<evidence type="ECO:0000256" key="20">
    <source>
        <dbReference type="ARBA" id="ARBA00076096"/>
    </source>
</evidence>
<dbReference type="FunFam" id="3.40.50.10810:FF:000058">
    <property type="entry name" value="RDH54p DNA-dependent ATPase"/>
    <property type="match status" value="1"/>
</dbReference>
<dbReference type="CDD" id="cd18793">
    <property type="entry name" value="SF2_C_SNF"/>
    <property type="match status" value="1"/>
</dbReference>
<dbReference type="PANTHER" id="PTHR45629:SF7">
    <property type="entry name" value="DNA EXCISION REPAIR PROTEIN ERCC-6-RELATED"/>
    <property type="match status" value="1"/>
</dbReference>
<dbReference type="AlphaFoldDB" id="A0A1X7R8P6"/>
<evidence type="ECO:0000256" key="3">
    <source>
        <dbReference type="ARBA" id="ARBA00012551"/>
    </source>
</evidence>
<evidence type="ECO:0000256" key="12">
    <source>
        <dbReference type="ARBA" id="ARBA00023172"/>
    </source>
</evidence>
<keyword evidence="12" id="KW-0233">DNA recombination</keyword>
<dbReference type="InterPro" id="IPR001650">
    <property type="entry name" value="Helicase_C-like"/>
</dbReference>
<evidence type="ECO:0000256" key="19">
    <source>
        <dbReference type="ARBA" id="ARBA00072543"/>
    </source>
</evidence>